<keyword evidence="2" id="KW-1185">Reference proteome</keyword>
<name>A0ABR3WVN6_9PEZI</name>
<dbReference type="Proteomes" id="UP001583177">
    <property type="component" value="Unassembled WGS sequence"/>
</dbReference>
<accession>A0ABR3WVN6</accession>
<reference evidence="1 2" key="1">
    <citation type="journal article" date="2024" name="IMA Fungus">
        <title>IMA Genome - F19 : A genome assembly and annotation guide to empower mycologists, including annotated draft genome sequences of Ceratocystis pirilliformis, Diaporthe australafricana, Fusarium ophioides, Paecilomyces lecythidis, and Sporothrix stenoceras.</title>
        <authorList>
            <person name="Aylward J."/>
            <person name="Wilson A.M."/>
            <person name="Visagie C.M."/>
            <person name="Spraker J."/>
            <person name="Barnes I."/>
            <person name="Buitendag C."/>
            <person name="Ceriani C."/>
            <person name="Del Mar Angel L."/>
            <person name="du Plessis D."/>
            <person name="Fuchs T."/>
            <person name="Gasser K."/>
            <person name="Kramer D."/>
            <person name="Li W."/>
            <person name="Munsamy K."/>
            <person name="Piso A."/>
            <person name="Price J.L."/>
            <person name="Sonnekus B."/>
            <person name="Thomas C."/>
            <person name="van der Nest A."/>
            <person name="van Dijk A."/>
            <person name="van Heerden A."/>
            <person name="van Vuuren N."/>
            <person name="Yilmaz N."/>
            <person name="Duong T.A."/>
            <person name="van der Merwe N.A."/>
            <person name="Wingfield M.J."/>
            <person name="Wingfield B.D."/>
        </authorList>
    </citation>
    <scope>NUCLEOTIDE SEQUENCE [LARGE SCALE GENOMIC DNA]</scope>
    <source>
        <strain evidence="1 2">CMW 18300</strain>
    </source>
</reference>
<protein>
    <submittedName>
        <fullName evidence="1">Uncharacterized protein</fullName>
    </submittedName>
</protein>
<dbReference type="EMBL" id="JAWRVE010000049">
    <property type="protein sequence ID" value="KAL1867653.1"/>
    <property type="molecule type" value="Genomic_DNA"/>
</dbReference>
<sequence>MRLTNIGFWTAYQDMIQQFESLSYRNDTHRRDLTSISNVLLARLEDLRSTYAGLQVNERETFYTIAKDLLPVTKHFRHRDLGGHLDAILYRCVACNAQFSQQFTEPLTPQGAGNVGTTPVFVPEGGFVHNPVCYQNCASVPHSHAFCLREWSRNLTVQNATDNITGIKGKEEWRCNTCFVDPWSTVTRS</sequence>
<comment type="caution">
    <text evidence="1">The sequence shown here is derived from an EMBL/GenBank/DDBJ whole genome shotgun (WGS) entry which is preliminary data.</text>
</comment>
<evidence type="ECO:0000313" key="2">
    <source>
        <dbReference type="Proteomes" id="UP001583177"/>
    </source>
</evidence>
<organism evidence="1 2">
    <name type="scientific">Diaporthe australafricana</name>
    <dbReference type="NCBI Taxonomy" id="127596"/>
    <lineage>
        <taxon>Eukaryota</taxon>
        <taxon>Fungi</taxon>
        <taxon>Dikarya</taxon>
        <taxon>Ascomycota</taxon>
        <taxon>Pezizomycotina</taxon>
        <taxon>Sordariomycetes</taxon>
        <taxon>Sordariomycetidae</taxon>
        <taxon>Diaporthales</taxon>
        <taxon>Diaporthaceae</taxon>
        <taxon>Diaporthe</taxon>
    </lineage>
</organism>
<evidence type="ECO:0000313" key="1">
    <source>
        <dbReference type="EMBL" id="KAL1867653.1"/>
    </source>
</evidence>
<gene>
    <name evidence="1" type="ORF">Daus18300_006208</name>
</gene>
<proteinExistence type="predicted"/>